<dbReference type="InterPro" id="IPR020904">
    <property type="entry name" value="Sc_DH/Rdtase_CS"/>
</dbReference>
<dbReference type="AlphaFoldDB" id="A0A7R9G5D8"/>
<dbReference type="PANTHER" id="PTHR43313">
    <property type="entry name" value="SHORT-CHAIN DEHYDROGENASE/REDUCTASE FAMILY 9C"/>
    <property type="match status" value="1"/>
</dbReference>
<dbReference type="SUPFAM" id="SSF51735">
    <property type="entry name" value="NAD(P)-binding Rossmann-fold domains"/>
    <property type="match status" value="2"/>
</dbReference>
<gene>
    <name evidence="3" type="ORF">TSIB3V08_LOCUS10187</name>
</gene>
<keyword evidence="2" id="KW-1133">Transmembrane helix</keyword>
<dbReference type="PROSITE" id="PS00061">
    <property type="entry name" value="ADH_SHORT"/>
    <property type="match status" value="1"/>
</dbReference>
<keyword evidence="2" id="KW-0812">Transmembrane</keyword>
<dbReference type="PANTHER" id="PTHR43313:SF36">
    <property type="entry name" value="D-BETA-HYDROXYBUTYRATE DEHYDROGENASE, MITOCHONDRIAL"/>
    <property type="match status" value="1"/>
</dbReference>
<feature type="transmembrane region" description="Helical" evidence="2">
    <location>
        <begin position="47"/>
        <end position="68"/>
    </location>
</feature>
<evidence type="ECO:0000256" key="1">
    <source>
        <dbReference type="ARBA" id="ARBA00023002"/>
    </source>
</evidence>
<keyword evidence="1" id="KW-0560">Oxidoreductase</keyword>
<reference evidence="3" key="1">
    <citation type="submission" date="2020-11" db="EMBL/GenBank/DDBJ databases">
        <authorList>
            <person name="Tran Van P."/>
        </authorList>
    </citation>
    <scope>NUCLEOTIDE SEQUENCE</scope>
</reference>
<proteinExistence type="predicted"/>
<organism evidence="3">
    <name type="scientific">Timema shepardi</name>
    <name type="common">Walking stick</name>
    <dbReference type="NCBI Taxonomy" id="629360"/>
    <lineage>
        <taxon>Eukaryota</taxon>
        <taxon>Metazoa</taxon>
        <taxon>Ecdysozoa</taxon>
        <taxon>Arthropoda</taxon>
        <taxon>Hexapoda</taxon>
        <taxon>Insecta</taxon>
        <taxon>Pterygota</taxon>
        <taxon>Neoptera</taxon>
        <taxon>Polyneoptera</taxon>
        <taxon>Phasmatodea</taxon>
        <taxon>Timematodea</taxon>
        <taxon>Timematoidea</taxon>
        <taxon>Timematidae</taxon>
        <taxon>Timema</taxon>
    </lineage>
</organism>
<sequence>MYVNNCASFKTHLPQPSTCLYNEKHQLLTHASIAAAKNLTETSTMRYSLLLLLVTSVVTFNVLKLLFMSWFPDLMMNLSLGLLTIVLADLLVKLAANVLPRKLLPDLENKAVFITGCDSGFGNLCARRLDALGTTVYAGCLMPEGVGAKELKDATSDRLHIVPLDVTKQDDVDKVVEHVRDTLGDQGISHVIDKTPQAMRWRIWNIGCRHLGSAKRTRPTGGLGTGDTGRQDNRVLGINPHHPGFIVPEEKAVLRDMAELHPFLNDLWAVINNAGIFTLGEVEFMPLEVFHRINEVNTIGSVRVTKAFLSLIRKSKGRFVFTASILGRITIPGVVPYSMSKHAIVSFIDGLRREMRKWSVTVHGIEPMAYRTPMANTKPYQNFLKHQWSEMSEEVQQLYGDSYVEKYMEKINAYVRTDAYQNLEEVVDDLVDAAVGATPRNHYSPGLIPQLQPKLAQLLEESLLDFFVDLKLMPSTTDTTLGPNLGLNPFRCLYGLRCYFRNIPNCRGRGDRDWIPVGCIEGGFPKLYSMLPPRKYGKGKKLASELLQNDKELSRIMLIPNDPSATPDEVASAGELFILSLYKK</sequence>
<keyword evidence="2" id="KW-0472">Membrane</keyword>
<name>A0A7R9G5D8_TIMSH</name>
<evidence type="ECO:0000313" key="3">
    <source>
        <dbReference type="EMBL" id="CAD7266161.1"/>
    </source>
</evidence>
<accession>A0A7R9G5D8</accession>
<evidence type="ECO:0000256" key="2">
    <source>
        <dbReference type="SAM" id="Phobius"/>
    </source>
</evidence>
<dbReference type="EMBL" id="OC006502">
    <property type="protein sequence ID" value="CAD7266161.1"/>
    <property type="molecule type" value="Genomic_DNA"/>
</dbReference>
<dbReference type="Pfam" id="PF00106">
    <property type="entry name" value="adh_short"/>
    <property type="match status" value="2"/>
</dbReference>
<dbReference type="PRINTS" id="PR00081">
    <property type="entry name" value="GDHRDH"/>
</dbReference>
<dbReference type="InterPro" id="IPR002347">
    <property type="entry name" value="SDR_fam"/>
</dbReference>
<protein>
    <submittedName>
        <fullName evidence="3">Uncharacterized protein</fullName>
    </submittedName>
</protein>
<dbReference type="GO" id="GO:0008202">
    <property type="term" value="P:steroid metabolic process"/>
    <property type="evidence" value="ECO:0007669"/>
    <property type="project" value="TreeGrafter"/>
</dbReference>
<dbReference type="Gene3D" id="3.40.50.720">
    <property type="entry name" value="NAD(P)-binding Rossmann-like Domain"/>
    <property type="match status" value="1"/>
</dbReference>
<dbReference type="InterPro" id="IPR036291">
    <property type="entry name" value="NAD(P)-bd_dom_sf"/>
</dbReference>
<dbReference type="GO" id="GO:0016491">
    <property type="term" value="F:oxidoreductase activity"/>
    <property type="evidence" value="ECO:0007669"/>
    <property type="project" value="UniProtKB-KW"/>
</dbReference>